<gene>
    <name evidence="2" type="ORF">SAMN05421636_105366</name>
</gene>
<keyword evidence="1" id="KW-0472">Membrane</keyword>
<feature type="transmembrane region" description="Helical" evidence="1">
    <location>
        <begin position="52"/>
        <end position="74"/>
    </location>
</feature>
<name>A0A1G7DKG9_9FLAO</name>
<accession>A0A1G7DKG9</accession>
<proteinExistence type="predicted"/>
<dbReference type="Proteomes" id="UP000199109">
    <property type="component" value="Unassembled WGS sequence"/>
</dbReference>
<keyword evidence="3" id="KW-1185">Reference proteome</keyword>
<dbReference type="AlphaFoldDB" id="A0A1G7DKG9"/>
<organism evidence="2 3">
    <name type="scientific">Pricia antarctica</name>
    <dbReference type="NCBI Taxonomy" id="641691"/>
    <lineage>
        <taxon>Bacteria</taxon>
        <taxon>Pseudomonadati</taxon>
        <taxon>Bacteroidota</taxon>
        <taxon>Flavobacteriia</taxon>
        <taxon>Flavobacteriales</taxon>
        <taxon>Flavobacteriaceae</taxon>
        <taxon>Pricia</taxon>
    </lineage>
</organism>
<protein>
    <submittedName>
        <fullName evidence="2">Uncharacterized protein</fullName>
    </submittedName>
</protein>
<keyword evidence="1" id="KW-1133">Transmembrane helix</keyword>
<sequence length="83" mass="9259">MLFVFDICPKKSQTPNRAVWNLGFGTSIALGVIPLGLAATAVYWFIVNKNSSLFLVCLMRCSMNSIASTGFISAKYLRRIHMR</sequence>
<keyword evidence="1" id="KW-0812">Transmembrane</keyword>
<evidence type="ECO:0000313" key="2">
    <source>
        <dbReference type="EMBL" id="SDE52057.1"/>
    </source>
</evidence>
<evidence type="ECO:0000313" key="3">
    <source>
        <dbReference type="Proteomes" id="UP000199109"/>
    </source>
</evidence>
<feature type="transmembrane region" description="Helical" evidence="1">
    <location>
        <begin position="20"/>
        <end position="46"/>
    </location>
</feature>
<reference evidence="2 3" key="1">
    <citation type="submission" date="2016-10" db="EMBL/GenBank/DDBJ databases">
        <authorList>
            <person name="de Groot N.N."/>
        </authorList>
    </citation>
    <scope>NUCLEOTIDE SEQUENCE [LARGE SCALE GENOMIC DNA]</scope>
    <source>
        <strain evidence="2 3">DSM 23421</strain>
    </source>
</reference>
<dbReference type="EMBL" id="FNAO01000005">
    <property type="protein sequence ID" value="SDE52057.1"/>
    <property type="molecule type" value="Genomic_DNA"/>
</dbReference>
<evidence type="ECO:0000256" key="1">
    <source>
        <dbReference type="SAM" id="Phobius"/>
    </source>
</evidence>